<dbReference type="AlphaFoldDB" id="A0A399J9D7"/>
<dbReference type="PROSITE" id="PS52050">
    <property type="entry name" value="WYL"/>
    <property type="match status" value="2"/>
</dbReference>
<dbReference type="Pfam" id="PF19187">
    <property type="entry name" value="HTH_PafC"/>
    <property type="match status" value="1"/>
</dbReference>
<dbReference type="Proteomes" id="UP000265419">
    <property type="component" value="Unassembled WGS sequence"/>
</dbReference>
<dbReference type="RefSeq" id="WP_119424783.1">
    <property type="nucleotide sequence ID" value="NZ_QQXK01000015.1"/>
</dbReference>
<organism evidence="3 4">
    <name type="scientific">Galactobacter valiniphilus</name>
    <dbReference type="NCBI Taxonomy" id="2676122"/>
    <lineage>
        <taxon>Bacteria</taxon>
        <taxon>Bacillati</taxon>
        <taxon>Actinomycetota</taxon>
        <taxon>Actinomycetes</taxon>
        <taxon>Micrococcales</taxon>
        <taxon>Micrococcaceae</taxon>
        <taxon>Galactobacter</taxon>
    </lineage>
</organism>
<proteinExistence type="predicted"/>
<dbReference type="Pfam" id="PF13280">
    <property type="entry name" value="WYL"/>
    <property type="match status" value="2"/>
</dbReference>
<feature type="domain" description="WYL" evidence="1">
    <location>
        <begin position="492"/>
        <end position="556"/>
    </location>
</feature>
<name>A0A399J9D7_9MICC</name>
<dbReference type="PANTHER" id="PTHR34580:SF1">
    <property type="entry name" value="PROTEIN PAFC"/>
    <property type="match status" value="1"/>
</dbReference>
<evidence type="ECO:0000313" key="4">
    <source>
        <dbReference type="Proteomes" id="UP000265419"/>
    </source>
</evidence>
<accession>A0A399J9D7</accession>
<comment type="caution">
    <text evidence="3">The sequence shown here is derived from an EMBL/GenBank/DDBJ whole genome shotgun (WGS) entry which is preliminary data.</text>
</comment>
<dbReference type="PANTHER" id="PTHR34580">
    <property type="match status" value="1"/>
</dbReference>
<dbReference type="EMBL" id="QQXK01000015">
    <property type="protein sequence ID" value="RII42175.1"/>
    <property type="molecule type" value="Genomic_DNA"/>
</dbReference>
<protein>
    <submittedName>
        <fullName evidence="3">WYL domain-containing transcriptional regulator</fullName>
    </submittedName>
</protein>
<reference evidence="3 4" key="1">
    <citation type="submission" date="2018-07" db="EMBL/GenBank/DDBJ databases">
        <title>Arthrobacter sp. nov., isolated from raw cow's milk with high bacterial count.</title>
        <authorList>
            <person name="Hahne J."/>
            <person name="Isele D."/>
            <person name="Lipski A."/>
        </authorList>
    </citation>
    <scope>NUCLEOTIDE SEQUENCE [LARGE SCALE GENOMIC DNA]</scope>
    <source>
        <strain evidence="3 4">JZ R-35</strain>
    </source>
</reference>
<evidence type="ECO:0000313" key="3">
    <source>
        <dbReference type="EMBL" id="RII42175.1"/>
    </source>
</evidence>
<gene>
    <name evidence="3" type="ORF">DWB68_08900</name>
</gene>
<evidence type="ECO:0000259" key="1">
    <source>
        <dbReference type="Pfam" id="PF13280"/>
    </source>
</evidence>
<feature type="domain" description="WYL" evidence="1">
    <location>
        <begin position="152"/>
        <end position="215"/>
    </location>
</feature>
<dbReference type="InterPro" id="IPR026881">
    <property type="entry name" value="WYL_dom"/>
</dbReference>
<feature type="domain" description="PafC HTH" evidence="2">
    <location>
        <begin position="349"/>
        <end position="465"/>
    </location>
</feature>
<sequence>MSSTESKPDRTEKLVSLTYALTTTRIGYTRAQLRGMVDDYAGLSDEAFERKFERDKETLRNLGVVIVDGKGRSESSWDAGDPERRYRVLPSDYPLPALELEATEAAVLGLAARVVAGGGLGRQAARAAERLGLSTDLSEPAFSAVIDTEAEHLEPLIRHAALGNPVKFTYRTADGRTEPRAVMPWGLGHRHGHWYLAAGDTRRDGERLFRLDRIQGSVAQLSPKAEDFVPQAYGRPDRFSMAAALDRLALATPSETARLLVPEGGGGTLAARAHVRTHGADGVHLEVSYRDARSLAAEVAAEGARVLEPASLAAEVVRVLAAAEAPHRGEAPASRLSARRGGRVAAETTVSRALDLVAFVVQRGAPTPDEVMERFGLSRDELDSELTRLRNCGVPNGLHDELLDVEWDEGSVTISNAQALAEPINLNLAEAAALLIGLDAMSSAPEGSYTAEALGAISTVAARLRALRPELADFEQLLAVRASSRERAGLAAALARAGEERFLVELDYAGSSTPGGRVIEPIRVLDVGERSYVQAWCRTRQAPRTFRLDRVVGATVLEEHFAPDAQRAAAVRGAVFTPSETDVEATLAWGPAWADRALAHAPLRTGKAGELLATQIRVRDSAYLVRLAASAAGDVVVLEPAVLREATHRALRSRLDQALTDAAAAGVVPDELAAVAEGRAR</sequence>
<evidence type="ECO:0000259" key="2">
    <source>
        <dbReference type="Pfam" id="PF19187"/>
    </source>
</evidence>
<dbReference type="InterPro" id="IPR051534">
    <property type="entry name" value="CBASS_pafABC_assoc_protein"/>
</dbReference>
<keyword evidence="4" id="KW-1185">Reference proteome</keyword>
<dbReference type="InterPro" id="IPR043839">
    <property type="entry name" value="PafC_HTH"/>
</dbReference>